<evidence type="ECO:0000313" key="1">
    <source>
        <dbReference type="EMBL" id="CAJ0602023.1"/>
    </source>
</evidence>
<dbReference type="EMBL" id="CATQJL010000305">
    <property type="protein sequence ID" value="CAJ0602023.1"/>
    <property type="molecule type" value="Genomic_DNA"/>
</dbReference>
<comment type="caution">
    <text evidence="1">The sequence shown here is derived from an EMBL/GenBank/DDBJ whole genome shotgun (WGS) entry which is preliminary data.</text>
</comment>
<keyword evidence="2" id="KW-1185">Reference proteome</keyword>
<sequence>MVFAVSTLSLLPVEPENVLRSSALVDILAVLEGYTTSFCEKVSPSADVIASVPSFVITVVVADAVEDAGREDAVPDVSSVPVAVGSKVTDGVVAIAGIKEIAEREGAELNVSSVPVALDPSVTVFGAVVVSVVIKGDDKEVIVAVVAVGVAFVANVVEVAIVEVAVVIAVTIGGVEIALVASAVA</sequence>
<gene>
    <name evidence="1" type="ORF">CYNAS_LOCUS14006</name>
</gene>
<protein>
    <submittedName>
        <fullName evidence="1">Uncharacterized protein</fullName>
    </submittedName>
</protein>
<evidence type="ECO:0000313" key="2">
    <source>
        <dbReference type="Proteomes" id="UP001176961"/>
    </source>
</evidence>
<name>A0AA36H0Z8_CYLNA</name>
<dbReference type="Proteomes" id="UP001176961">
    <property type="component" value="Unassembled WGS sequence"/>
</dbReference>
<reference evidence="1" key="1">
    <citation type="submission" date="2023-07" db="EMBL/GenBank/DDBJ databases">
        <authorList>
            <consortium name="CYATHOMIX"/>
        </authorList>
    </citation>
    <scope>NUCLEOTIDE SEQUENCE</scope>
    <source>
        <strain evidence="1">N/A</strain>
    </source>
</reference>
<proteinExistence type="predicted"/>
<dbReference type="AlphaFoldDB" id="A0AA36H0Z8"/>
<accession>A0AA36H0Z8</accession>
<organism evidence="1 2">
    <name type="scientific">Cylicocyclus nassatus</name>
    <name type="common">Nematode worm</name>
    <dbReference type="NCBI Taxonomy" id="53992"/>
    <lineage>
        <taxon>Eukaryota</taxon>
        <taxon>Metazoa</taxon>
        <taxon>Ecdysozoa</taxon>
        <taxon>Nematoda</taxon>
        <taxon>Chromadorea</taxon>
        <taxon>Rhabditida</taxon>
        <taxon>Rhabditina</taxon>
        <taxon>Rhabditomorpha</taxon>
        <taxon>Strongyloidea</taxon>
        <taxon>Strongylidae</taxon>
        <taxon>Cylicocyclus</taxon>
    </lineage>
</organism>